<dbReference type="Proteomes" id="UP000004578">
    <property type="component" value="Unassembled WGS sequence"/>
</dbReference>
<evidence type="ECO:0000313" key="4">
    <source>
        <dbReference type="EMBL" id="EJF44478.1"/>
    </source>
</evidence>
<dbReference type="InterPro" id="IPR024590">
    <property type="entry name" value="HrpA_C"/>
</dbReference>
<comment type="caution">
    <text evidence="4">The sequence shown here is derived from an EMBL/GenBank/DDBJ whole genome shotgun (WGS) entry which is preliminary data.</text>
</comment>
<organism evidence="4 5">
    <name type="scientific">Schaalia georgiae F0490</name>
    <dbReference type="NCBI Taxonomy" id="1125717"/>
    <lineage>
        <taxon>Bacteria</taxon>
        <taxon>Bacillati</taxon>
        <taxon>Actinomycetota</taxon>
        <taxon>Actinomycetes</taxon>
        <taxon>Actinomycetales</taxon>
        <taxon>Actinomycetaceae</taxon>
        <taxon>Schaalia</taxon>
    </lineage>
</organism>
<feature type="region of interest" description="Disordered" evidence="2">
    <location>
        <begin position="68"/>
        <end position="132"/>
    </location>
</feature>
<feature type="compositionally biased region" description="Low complexity" evidence="2">
    <location>
        <begin position="104"/>
        <end position="114"/>
    </location>
</feature>
<evidence type="ECO:0000256" key="2">
    <source>
        <dbReference type="SAM" id="MobiDB-lite"/>
    </source>
</evidence>
<dbReference type="PATRIC" id="fig|1125717.3.peg.1185"/>
<feature type="compositionally biased region" description="Low complexity" evidence="2">
    <location>
        <begin position="122"/>
        <end position="132"/>
    </location>
</feature>
<sequence>MDLSEADLAHAAEHLPDHLRMTFVVVDSRGRELGAGKDLAHLQHSLAGAADQAVRRAVRGAIAQAMEDAQAGRNRRGKAAEGTGRAAGSRKKSGSARGRGPGADGRTAGTTGARADGRRDASAGASPSRAGGGAEAAALSALNEDSITAMPVLPRAVVSRADGLSLRAFPALVPQGSADDPRAGVRVMANAAEAAREHRLGLARMLLQRVRLATARVTTRWTGREALMLAASPYRGTDALVADAQLASVLSLVDQLCAPDSVRGPEDFERLVAAARERHEDRVHEILGHVVRAMEAHSEAEGAVAAHPQASLREVVDDVRENTRRLVHAGFLADTPFEALPHLARYLRAGAVRIDRASQSAPALERDLADMDRLEDAAKRLDRARQAAGRRPYDAETARLLSQAQWMAQELRVSLFAQRLGTPNKVSFKRLLGVIADAEAAVRPGGRS</sequence>
<proteinExistence type="predicted"/>
<feature type="coiled-coil region" evidence="1">
    <location>
        <begin position="364"/>
        <end position="391"/>
    </location>
</feature>
<name>J1HG72_9ACTO</name>
<feature type="domain" description="RNA helicase HrpA C-terminal" evidence="3">
    <location>
        <begin position="11"/>
        <end position="435"/>
    </location>
</feature>
<keyword evidence="1" id="KW-0175">Coiled coil</keyword>
<evidence type="ECO:0000313" key="5">
    <source>
        <dbReference type="Proteomes" id="UP000004578"/>
    </source>
</evidence>
<protein>
    <submittedName>
        <fullName evidence="4">PF11898 domain protein</fullName>
    </submittedName>
</protein>
<reference evidence="4 5" key="1">
    <citation type="submission" date="2012-05" db="EMBL/GenBank/DDBJ databases">
        <authorList>
            <person name="Harkins D.M."/>
            <person name="Madupu R."/>
            <person name="Durkin A.S."/>
            <person name="Torralba M."/>
            <person name="Methe B."/>
            <person name="Sutton G.G."/>
            <person name="Nelson K.E."/>
        </authorList>
    </citation>
    <scope>NUCLEOTIDE SEQUENCE [LARGE SCALE GENOMIC DNA]</scope>
    <source>
        <strain evidence="4 5">F0490</strain>
    </source>
</reference>
<gene>
    <name evidence="4" type="ORF">HMPREF1317_2373</name>
</gene>
<accession>J1HG72</accession>
<evidence type="ECO:0000259" key="3">
    <source>
        <dbReference type="Pfam" id="PF11898"/>
    </source>
</evidence>
<dbReference type="EMBL" id="AKFS01000182">
    <property type="protein sequence ID" value="EJF44478.1"/>
    <property type="molecule type" value="Genomic_DNA"/>
</dbReference>
<dbReference type="Pfam" id="PF11898">
    <property type="entry name" value="DUF3418"/>
    <property type="match status" value="1"/>
</dbReference>
<keyword evidence="5" id="KW-1185">Reference proteome</keyword>
<dbReference type="AlphaFoldDB" id="J1HG72"/>
<evidence type="ECO:0000256" key="1">
    <source>
        <dbReference type="SAM" id="Coils"/>
    </source>
</evidence>